<dbReference type="Pfam" id="PF25023">
    <property type="entry name" value="TEN_YD-shell"/>
    <property type="match status" value="2"/>
</dbReference>
<organism evidence="4 5">
    <name type="scientific">Paenibacillus anaericanus</name>
    <dbReference type="NCBI Taxonomy" id="170367"/>
    <lineage>
        <taxon>Bacteria</taxon>
        <taxon>Bacillati</taxon>
        <taxon>Bacillota</taxon>
        <taxon>Bacilli</taxon>
        <taxon>Bacillales</taxon>
        <taxon>Paenibacillaceae</taxon>
        <taxon>Paenibacillus</taxon>
    </lineage>
</organism>
<keyword evidence="5" id="KW-1185">Reference proteome</keyword>
<dbReference type="RefSeq" id="WP_127195255.1">
    <property type="nucleotide sequence ID" value="NZ_RZNY01000064.1"/>
</dbReference>
<evidence type="ECO:0000313" key="5">
    <source>
        <dbReference type="Proteomes" id="UP000279446"/>
    </source>
</evidence>
<dbReference type="NCBIfam" id="TIGR01643">
    <property type="entry name" value="YD_repeat_2x"/>
    <property type="match status" value="2"/>
</dbReference>
<evidence type="ECO:0000313" key="4">
    <source>
        <dbReference type="EMBL" id="RUT37910.1"/>
    </source>
</evidence>
<dbReference type="PANTHER" id="PTHR32305">
    <property type="match status" value="1"/>
</dbReference>
<comment type="caution">
    <text evidence="4">The sequence shown here is derived from an EMBL/GenBank/DDBJ whole genome shotgun (WGS) entry which is preliminary data.</text>
</comment>
<dbReference type="Proteomes" id="UP000279446">
    <property type="component" value="Unassembled WGS sequence"/>
</dbReference>
<feature type="domain" description="Teneurin-like YD-shell" evidence="3">
    <location>
        <begin position="1135"/>
        <end position="1279"/>
    </location>
</feature>
<proteinExistence type="predicted"/>
<dbReference type="OrthoDB" id="41445at2"/>
<dbReference type="InterPro" id="IPR056823">
    <property type="entry name" value="TEN-like_YD-shell"/>
</dbReference>
<dbReference type="Pfam" id="PF15524">
    <property type="entry name" value="Ntox17"/>
    <property type="match status" value="1"/>
</dbReference>
<evidence type="ECO:0000259" key="2">
    <source>
        <dbReference type="Pfam" id="PF15524"/>
    </source>
</evidence>
<dbReference type="PANTHER" id="PTHR32305:SF17">
    <property type="entry name" value="TRNA NUCLEASE WAPA"/>
    <property type="match status" value="1"/>
</dbReference>
<dbReference type="InterPro" id="IPR029117">
    <property type="entry name" value="Ntox17"/>
</dbReference>
<reference evidence="4 5" key="1">
    <citation type="submission" date="2018-12" db="EMBL/GenBank/DDBJ databases">
        <authorList>
            <person name="Sun L."/>
            <person name="Chen Z."/>
        </authorList>
    </citation>
    <scope>NUCLEOTIDE SEQUENCE [LARGE SCALE GENOMIC DNA]</scope>
    <source>
        <strain evidence="4 5">DSM 15890</strain>
    </source>
</reference>
<sequence length="1871" mass="211955">MKLMKRSISSFLSILLIFSLLITPEKIGYASGINRLEAQETQSSEFTSITDLTNQEEQLLAVEGDGILFDNDNRSERISKAQLELIHTNFTTEMLQIVAYFYPELNEELTLQQILEKQQWTESYAHNRFRNLSPDAQKQIQELAPLVALSAEYEINPAVLEEIVNASQMKSVTEAIYSTISSVMDDVYGNHPESGFLLSQNIEPGLKADTDKNSSYKYEENTNDAIDPIYRTSNQKNVDLNLKGRNGLDISLVRSYNSLNAKITDPTYSNENLTADQIEQCKENITYFTNESDCLGNIPQTAWLHSNENFIATGWELNIPTMSKTFRDSIRWLYVPSAYTDPNSPEYYLTEFYSRSYGHSIEDQELTFRLDDGTTYTFQGTKTTPSKQPYDNVTYTRGSNNHYYLTVNDQITYEFTFDDITGTGQILSKSNRLGDQITYNYQSDRIVITDTVARTIEVHYAPIQSGEVSKQITGIIVKDSSGTVIYQLEYQTSFKSLNTSLRKFQSDENETYGIQNVSTSYVQLNAIYDMIGNHQLETYTYFDPNTIGTHADFNMEDDYKFKNDAEGSPKLEVGKMESSDIVEREGQTYGELVYLLLKSIDTDTGLKTQYEYQFYNPTWINAQDYLLRDAMRGTTRLYLDQWVLTYIGYHPVIDVTYSYNSQDSSSKVLMDKVKGENNTEEVWRYPRIDTGRLRSSLVRNGDIVSTAWTRDQIDYKEIQTDTYRLNPLGIMVLASQISETEGLTNSLDSVEGSTRYIYAPKQVETYVYDNLKTNPSTIYSSDAGFSQDPKPDKIRMYLEQPLVGPPAGINNYATKNKLEYDTFGFVVSATDDLGNTTIYQYNGPNHQTSYSKLTAADGLTTVETTYSYNTNGVVDKVTQHNSFLDEGVKKTDKTETVYSQFNAYQQPGHMQVTSTGDQVDTTMVRNTDLQYSSNGLHVTQQTSYVTLHTDGTPEEVTTQYQYDIRDRLTKTIYSDGSAVDYSYDWKDRLISETFTPSGSNPGNARTATYIYDDATRTITYESPDGEKWMSYYSPYGGLEKQTQQIGTNLRTLVVNHFNETGLVLHETLPFGEATKKTQYVYGANGKVAKTIDALNQETIYNYANAAHQTNGSATYLQDTIKQIDPDGKETWTYIDRHGRVEKIVEKSANKLRTTKKTNDALGRVRKLQLTSRSQIQTTEYKYDAFGNVISLKDEMGNINTYKYDAIGKVTRILTNGVPQKTKTYNETGWLLSDTNATGQVEKYDYNILGLVKEYKDKSGKIHQYSYTPYYEEQRFSIKDNGAEVYWSQQDYDDNTRLLTGLSTSEGENLTYTYDEWNRLGSQTVAGKHYSLGYNQSDQLTTLTYPDQKQVSYTYDPLQRLKTVNYPDMGTVNYDYNVGSNANNYTISYPNLVSQVRVTDAFGELVSVTFGKGIGAFQETFGYDGFGNIISILDNRMWNLTTFKYDGLNRIQEENHHPLGTNSYEYDDRGNRTSLKSDMASILIDGSETFTYNALNQLKSFTKTDTQALYTYYGDGLHASKTVNGERTQYVYLNGHVIDELNASGNSTARNIFGNELLFRKDEATSKAGYYYYNGHGDVVAIKDNAGYDINTYSYDIWGNILERTEGMNNPFAYTGEIHDEESGLIYLRARYYDPQIGRFITEDTYEGQITNPLSLNLYTYAHNNPLIYSDPTGHFVWVIPGIIGLVEAISAVIVVATGVTVGVDLNDKGINVFDTIESKSTVIQEPKLKIYSKPYVSTPPVTKKKVIVSQQQKVNKGPIVSQQPKLSEGADSGYTFAGTKTILKERMLPTTGKIRYIPPAYWTPSQPLPRTGNGGYIDKFGNVWSKGPSRTAGQPFEWDVNLSNTGKAQLEWASRDGSHLNVSLDGKITHK</sequence>
<accession>A0A433XU34</accession>
<gene>
    <name evidence="4" type="ORF">EJP82_27505</name>
</gene>
<dbReference type="InterPro" id="IPR006530">
    <property type="entry name" value="YD"/>
</dbReference>
<evidence type="ECO:0000256" key="1">
    <source>
        <dbReference type="ARBA" id="ARBA00022737"/>
    </source>
</evidence>
<dbReference type="Gene3D" id="2.180.10.10">
    <property type="entry name" value="RHS repeat-associated core"/>
    <property type="match status" value="2"/>
</dbReference>
<feature type="domain" description="Teneurin-like YD-shell" evidence="3">
    <location>
        <begin position="1399"/>
        <end position="1665"/>
    </location>
</feature>
<dbReference type="InterPro" id="IPR022385">
    <property type="entry name" value="Rhs_assc_core"/>
</dbReference>
<keyword evidence="1" id="KW-0677">Repeat</keyword>
<protein>
    <submittedName>
        <fullName evidence="4">Uncharacterized protein</fullName>
    </submittedName>
</protein>
<dbReference type="EMBL" id="RZNY01000064">
    <property type="protein sequence ID" value="RUT37910.1"/>
    <property type="molecule type" value="Genomic_DNA"/>
</dbReference>
<evidence type="ECO:0000259" key="3">
    <source>
        <dbReference type="Pfam" id="PF25023"/>
    </source>
</evidence>
<dbReference type="NCBIfam" id="TIGR03696">
    <property type="entry name" value="Rhs_assc_core"/>
    <property type="match status" value="1"/>
</dbReference>
<feature type="domain" description="Novel toxin 17" evidence="2">
    <location>
        <begin position="1787"/>
        <end position="1870"/>
    </location>
</feature>
<dbReference type="InterPro" id="IPR050708">
    <property type="entry name" value="T6SS_VgrG/RHS"/>
</dbReference>
<name>A0A433XU34_9BACL</name>